<feature type="transmembrane region" description="Helical" evidence="6">
    <location>
        <begin position="90"/>
        <end position="110"/>
    </location>
</feature>
<keyword evidence="4 6" id="KW-1133">Transmembrane helix</keyword>
<gene>
    <name evidence="7" type="ORF">MSZNOR_4466</name>
</gene>
<sequence length="234" mass="25104">MACNLIYEAGVWLGRSLPAIDWAKVWTSSGTAFVLVAAAEFGDKSQLVCMTLAARHRHWPILLGAVLAFAVLNLIAVSFGAAAARWLPESLVSLIVTVLFAAFGLKALLFKEEEGEVVEAKSGHGIFLTTFLMIFFAEFGDKTQLAVAGLGAAAPPVPIWLGATLALGMTSALGIWAGATWLRKIPQRALHIASGLLFLGFAVFAALRIVPEELWGWLQSSFDQFVSTIRELSS</sequence>
<evidence type="ECO:0000313" key="7">
    <source>
        <dbReference type="EMBL" id="CAI8951776.1"/>
    </source>
</evidence>
<dbReference type="Pfam" id="PF01169">
    <property type="entry name" value="GDT1"/>
    <property type="match status" value="2"/>
</dbReference>
<evidence type="ECO:0000313" key="8">
    <source>
        <dbReference type="Proteomes" id="UP001162030"/>
    </source>
</evidence>
<dbReference type="InterPro" id="IPR001727">
    <property type="entry name" value="GDT1-like"/>
</dbReference>
<keyword evidence="8" id="KW-1185">Reference proteome</keyword>
<accession>A0ABM9I863</accession>
<feature type="transmembrane region" description="Helical" evidence="6">
    <location>
        <begin position="122"/>
        <end position="139"/>
    </location>
</feature>
<evidence type="ECO:0000256" key="5">
    <source>
        <dbReference type="ARBA" id="ARBA00023136"/>
    </source>
</evidence>
<feature type="transmembrane region" description="Helical" evidence="6">
    <location>
        <begin position="159"/>
        <end position="182"/>
    </location>
</feature>
<proteinExistence type="inferred from homology"/>
<comment type="similarity">
    <text evidence="2 6">Belongs to the GDT1 family.</text>
</comment>
<organism evidence="7 8">
    <name type="scientific">Methylocaldum szegediense</name>
    <dbReference type="NCBI Taxonomy" id="73780"/>
    <lineage>
        <taxon>Bacteria</taxon>
        <taxon>Pseudomonadati</taxon>
        <taxon>Pseudomonadota</taxon>
        <taxon>Gammaproteobacteria</taxon>
        <taxon>Methylococcales</taxon>
        <taxon>Methylococcaceae</taxon>
        <taxon>Methylocaldum</taxon>
    </lineage>
</organism>
<protein>
    <recommendedName>
        <fullName evidence="6">GDT1 family protein</fullName>
    </recommendedName>
</protein>
<name>A0ABM9I863_9GAMM</name>
<evidence type="ECO:0000256" key="4">
    <source>
        <dbReference type="ARBA" id="ARBA00022989"/>
    </source>
</evidence>
<evidence type="ECO:0000256" key="1">
    <source>
        <dbReference type="ARBA" id="ARBA00004141"/>
    </source>
</evidence>
<evidence type="ECO:0000256" key="6">
    <source>
        <dbReference type="RuleBase" id="RU365102"/>
    </source>
</evidence>
<dbReference type="RefSeq" id="WP_317963492.1">
    <property type="nucleotide sequence ID" value="NZ_OX458333.1"/>
</dbReference>
<dbReference type="Proteomes" id="UP001162030">
    <property type="component" value="Chromosome"/>
</dbReference>
<feature type="transmembrane region" description="Helical" evidence="6">
    <location>
        <begin position="61"/>
        <end position="84"/>
    </location>
</feature>
<keyword evidence="5 6" id="KW-0472">Membrane</keyword>
<dbReference type="EMBL" id="OX458333">
    <property type="protein sequence ID" value="CAI8951776.1"/>
    <property type="molecule type" value="Genomic_DNA"/>
</dbReference>
<keyword evidence="3 6" id="KW-0812">Transmembrane</keyword>
<dbReference type="PANTHER" id="PTHR12608:SF1">
    <property type="entry name" value="TRANSMEMBRANE PROTEIN 165"/>
    <property type="match status" value="1"/>
</dbReference>
<feature type="transmembrane region" description="Helical" evidence="6">
    <location>
        <begin position="189"/>
        <end position="210"/>
    </location>
</feature>
<comment type="subcellular location">
    <subcellularLocation>
        <location evidence="1 6">Membrane</location>
        <topology evidence="1 6">Multi-pass membrane protein</topology>
    </subcellularLocation>
</comment>
<dbReference type="PANTHER" id="PTHR12608">
    <property type="entry name" value="TRANSMEMBRANE PROTEIN HTP-1 RELATED"/>
    <property type="match status" value="1"/>
</dbReference>
<reference evidence="7 8" key="1">
    <citation type="submission" date="2023-03" db="EMBL/GenBank/DDBJ databases">
        <authorList>
            <person name="Pearce D."/>
        </authorList>
    </citation>
    <scope>NUCLEOTIDE SEQUENCE [LARGE SCALE GENOMIC DNA]</scope>
    <source>
        <strain evidence="7">Msz</strain>
    </source>
</reference>
<evidence type="ECO:0000256" key="2">
    <source>
        <dbReference type="ARBA" id="ARBA00009190"/>
    </source>
</evidence>
<evidence type="ECO:0000256" key="3">
    <source>
        <dbReference type="ARBA" id="ARBA00022692"/>
    </source>
</evidence>